<dbReference type="PANTHER" id="PTHR15633:SF2">
    <property type="entry name" value="NUCLEOLAR PROTEIN 11"/>
    <property type="match status" value="1"/>
</dbReference>
<gene>
    <name evidence="3" type="ORF">WJX74_004306</name>
</gene>
<dbReference type="GO" id="GO:0005730">
    <property type="term" value="C:nucleolus"/>
    <property type="evidence" value="ECO:0007669"/>
    <property type="project" value="TreeGrafter"/>
</dbReference>
<evidence type="ECO:0000313" key="3">
    <source>
        <dbReference type="EMBL" id="KAK9818585.1"/>
    </source>
</evidence>
<dbReference type="InterPro" id="IPR007148">
    <property type="entry name" value="SSU_processome_Utp12"/>
</dbReference>
<dbReference type="PANTHER" id="PTHR15633">
    <property type="entry name" value="NUCLEOLAR PROTEIN 11"/>
    <property type="match status" value="1"/>
</dbReference>
<comment type="caution">
    <text evidence="3">The sequence shown here is derived from an EMBL/GenBank/DDBJ whole genome shotgun (WGS) entry which is preliminary data.</text>
</comment>
<protein>
    <recommendedName>
        <fullName evidence="2">Small-subunit processome Utp12 domain-containing protein</fullName>
    </recommendedName>
</protein>
<reference evidence="3 4" key="1">
    <citation type="journal article" date="2024" name="Nat. Commun.">
        <title>Phylogenomics reveals the evolutionary origins of lichenization in chlorophyte algae.</title>
        <authorList>
            <person name="Puginier C."/>
            <person name="Libourel C."/>
            <person name="Otte J."/>
            <person name="Skaloud P."/>
            <person name="Haon M."/>
            <person name="Grisel S."/>
            <person name="Petersen M."/>
            <person name="Berrin J.G."/>
            <person name="Delaux P.M."/>
            <person name="Dal Grande F."/>
            <person name="Keller J."/>
        </authorList>
    </citation>
    <scope>NUCLEOTIDE SEQUENCE [LARGE SCALE GENOMIC DNA]</scope>
    <source>
        <strain evidence="3 4">SAG 2145</strain>
    </source>
</reference>
<proteinExistence type="predicted"/>
<evidence type="ECO:0000313" key="4">
    <source>
        <dbReference type="Proteomes" id="UP001438707"/>
    </source>
</evidence>
<sequence length="862" mass="89970">MDQPQCIFRQENSSLYGISAGLESEVVLTIQDSGVHCFNVDRRENSNLWLLGDPNLTFTASAVLDPSSQSLSAAVCNTASSAQPGRKDTLLSWPINAFAGTLASIAQRSSLPGRVHSLHPLFSATIAEGAQTGSNPAAHTDSGTASRRSGVAVVLQDGSASTASAFQNGAGSEARAEHPDRNTVAACSFYEQLAVVYNSAASDHTHLYVDVYHSQAGHLLMEKSVRLPVPSSGTYLTSASLQSDSLTVTWSTGALQVFGLQSSSSKPGLALPSVQTEALLLSFRKLGVTCPARPQPSQGAAGFSTPASKQQHDSLPNGIVKGLAGTPSSTTSKKHKKEKASSKKRKEVEAEVEASAVAATLPEGSALLSSSSFAEGSVALASWETHSAQQQAAELPAKQGGLRLSLFDACYGGVHHSQLLQGLHAPTATARFQVAASHSGRSLAVQLDGTIYAARLSEVSRGSLASLVGCFAPGATSEAGQAAQAVFNLPASASVQQPHATPAWHAAAPAASRHPDEAEMAVPMPSRWSPAAAAEATPIFERAQQQFGGTPLSPAACSAAVLELLRSVQAAHLEIPSGLHARAVLTCGQASCWQDLTLLLQYQPLPSLSLAPGLVPLLIAGGQHPLLARLLPRARDLPADDIASALQSLLLPAPAASAAAAPSASSHAQQLRSRAEQAVSAAEACEPGHERHYLIASATVATAVLEGFRDQEVSLHPLVAMHHDSTVLLAALSQLSQRQAVQLLRYLLQWMRHHTGLLQHPATAAAAASGTLEGTAIPQYRTTLLWLGAVLDAHMVALSMLPSCHQVLEALQALTQEQLSGLDQLLGMRGMLEHIECRAPLPTGQSMAVATYAIEVLDLRVA</sequence>
<accession>A0AAW1QBJ5</accession>
<feature type="compositionally biased region" description="Basic residues" evidence="1">
    <location>
        <begin position="332"/>
        <end position="345"/>
    </location>
</feature>
<name>A0AAW1QBJ5_9CHLO</name>
<dbReference type="InterPro" id="IPR042859">
    <property type="entry name" value="NOL11"/>
</dbReference>
<dbReference type="GO" id="GO:0003723">
    <property type="term" value="F:RNA binding"/>
    <property type="evidence" value="ECO:0007669"/>
    <property type="project" value="TreeGrafter"/>
</dbReference>
<dbReference type="GO" id="GO:0030490">
    <property type="term" value="P:maturation of SSU-rRNA"/>
    <property type="evidence" value="ECO:0007669"/>
    <property type="project" value="InterPro"/>
</dbReference>
<organism evidence="3 4">
    <name type="scientific">Apatococcus lobatus</name>
    <dbReference type="NCBI Taxonomy" id="904363"/>
    <lineage>
        <taxon>Eukaryota</taxon>
        <taxon>Viridiplantae</taxon>
        <taxon>Chlorophyta</taxon>
        <taxon>core chlorophytes</taxon>
        <taxon>Trebouxiophyceae</taxon>
        <taxon>Chlorellales</taxon>
        <taxon>Chlorellaceae</taxon>
        <taxon>Apatococcus</taxon>
    </lineage>
</organism>
<dbReference type="AlphaFoldDB" id="A0AAW1QBJ5"/>
<dbReference type="Proteomes" id="UP001438707">
    <property type="component" value="Unassembled WGS sequence"/>
</dbReference>
<keyword evidence="4" id="KW-1185">Reference proteome</keyword>
<evidence type="ECO:0000256" key="1">
    <source>
        <dbReference type="SAM" id="MobiDB-lite"/>
    </source>
</evidence>
<feature type="region of interest" description="Disordered" evidence="1">
    <location>
        <begin position="294"/>
        <end position="348"/>
    </location>
</feature>
<dbReference type="EMBL" id="JALJOS010000059">
    <property type="protein sequence ID" value="KAK9818585.1"/>
    <property type="molecule type" value="Genomic_DNA"/>
</dbReference>
<feature type="domain" description="Small-subunit processome Utp12" evidence="2">
    <location>
        <begin position="723"/>
        <end position="835"/>
    </location>
</feature>
<dbReference type="Pfam" id="PF04003">
    <property type="entry name" value="Utp12"/>
    <property type="match status" value="1"/>
</dbReference>
<evidence type="ECO:0000259" key="2">
    <source>
        <dbReference type="Pfam" id="PF04003"/>
    </source>
</evidence>